<dbReference type="OrthoDB" id="615826at2759"/>
<dbReference type="AlphaFoldDB" id="A0A7I8KFL6"/>
<keyword evidence="7 10" id="KW-0804">Transcription</keyword>
<dbReference type="GO" id="GO:0005634">
    <property type="term" value="C:nucleus"/>
    <property type="evidence" value="ECO:0007669"/>
    <property type="project" value="UniProtKB-SubCell"/>
</dbReference>
<gene>
    <name evidence="13" type="ORF">SI8410_05007146</name>
</gene>
<evidence type="ECO:0000256" key="11">
    <source>
        <dbReference type="SAM" id="MobiDB-lite"/>
    </source>
</evidence>
<evidence type="ECO:0000256" key="4">
    <source>
        <dbReference type="ARBA" id="ARBA00011726"/>
    </source>
</evidence>
<keyword evidence="9 10" id="KW-0927">Auxin signaling pathway</keyword>
<dbReference type="GO" id="GO:0006355">
    <property type="term" value="P:regulation of DNA-templated transcription"/>
    <property type="evidence" value="ECO:0007669"/>
    <property type="project" value="InterPro"/>
</dbReference>
<keyword evidence="5 10" id="KW-0678">Repressor</keyword>
<evidence type="ECO:0000256" key="5">
    <source>
        <dbReference type="ARBA" id="ARBA00022491"/>
    </source>
</evidence>
<feature type="region of interest" description="Disordered" evidence="11">
    <location>
        <begin position="1"/>
        <end position="76"/>
    </location>
</feature>
<reference evidence="13" key="1">
    <citation type="submission" date="2020-02" db="EMBL/GenBank/DDBJ databases">
        <authorList>
            <person name="Scholz U."/>
            <person name="Mascher M."/>
            <person name="Fiebig A."/>
        </authorList>
    </citation>
    <scope>NUCLEOTIDE SEQUENCE</scope>
</reference>
<accession>A0A7I8KFL6</accession>
<evidence type="ECO:0000256" key="9">
    <source>
        <dbReference type="ARBA" id="ARBA00023294"/>
    </source>
</evidence>
<keyword evidence="14" id="KW-1185">Reference proteome</keyword>
<proteinExistence type="inferred from homology"/>
<comment type="subunit">
    <text evidence="4 10">Homodimers and heterodimers.</text>
</comment>
<sequence length="272" mass="29657">MERRQLEMPAEEGEKGRATADGESHLELRLGISSNSFGDAECGEGGEAGATGGGGPSTVVAPPQRTGGCGSPGTKRGFSEAMSCPVDPWRLAARQQTAAAMEQRSSAYHHSLITPRSPTRPLNVGWPPLRAFRKNLATPLRPSIEIDVDKESKKSDTKNMAKPSSNSTMFVKVKVEGCRVGRKIDLMTHTNYGSLSRALHSMLHNFLSVDYSSNIELSPDDELNSTSYVILYEDNEGDQMLVGDVPWELFTRSVRRLYITRSLSDQTAGILI</sequence>
<feature type="compositionally biased region" description="Basic and acidic residues" evidence="11">
    <location>
        <begin position="1"/>
        <end position="28"/>
    </location>
</feature>
<organism evidence="13 14">
    <name type="scientific">Spirodela intermedia</name>
    <name type="common">Intermediate duckweed</name>
    <dbReference type="NCBI Taxonomy" id="51605"/>
    <lineage>
        <taxon>Eukaryota</taxon>
        <taxon>Viridiplantae</taxon>
        <taxon>Streptophyta</taxon>
        <taxon>Embryophyta</taxon>
        <taxon>Tracheophyta</taxon>
        <taxon>Spermatophyta</taxon>
        <taxon>Magnoliopsida</taxon>
        <taxon>Liliopsida</taxon>
        <taxon>Araceae</taxon>
        <taxon>Lemnoideae</taxon>
        <taxon>Spirodela</taxon>
    </lineage>
</organism>
<evidence type="ECO:0000256" key="3">
    <source>
        <dbReference type="ARBA" id="ARBA00006728"/>
    </source>
</evidence>
<evidence type="ECO:0000256" key="1">
    <source>
        <dbReference type="ARBA" id="ARBA00002159"/>
    </source>
</evidence>
<evidence type="ECO:0000256" key="10">
    <source>
        <dbReference type="RuleBase" id="RU004549"/>
    </source>
</evidence>
<dbReference type="InterPro" id="IPR033389">
    <property type="entry name" value="AUX/IAA_dom"/>
</dbReference>
<evidence type="ECO:0000259" key="12">
    <source>
        <dbReference type="PROSITE" id="PS51745"/>
    </source>
</evidence>
<dbReference type="Proteomes" id="UP000663760">
    <property type="component" value="Chromosome 5"/>
</dbReference>
<dbReference type="PANTHER" id="PTHR31734:SF120">
    <property type="entry name" value="AUXIN-RESPONSIVE PROTEIN IAA25"/>
    <property type="match status" value="1"/>
</dbReference>
<comment type="subcellular location">
    <subcellularLocation>
        <location evidence="2 10">Nucleus</location>
    </subcellularLocation>
</comment>
<dbReference type="EMBL" id="LR746268">
    <property type="protein sequence ID" value="CAA7396483.1"/>
    <property type="molecule type" value="Genomic_DNA"/>
</dbReference>
<name>A0A7I8KFL6_SPIIN</name>
<evidence type="ECO:0000256" key="2">
    <source>
        <dbReference type="ARBA" id="ARBA00004123"/>
    </source>
</evidence>
<dbReference type="PANTHER" id="PTHR31734">
    <property type="entry name" value="AUXIN-RESPONSIVE PROTEIN IAA17"/>
    <property type="match status" value="1"/>
</dbReference>
<evidence type="ECO:0000256" key="8">
    <source>
        <dbReference type="ARBA" id="ARBA00023242"/>
    </source>
</evidence>
<comment type="similarity">
    <text evidence="3 10">Belongs to the Aux/IAA family.</text>
</comment>
<feature type="domain" description="PB1" evidence="12">
    <location>
        <begin position="168"/>
        <end position="262"/>
    </location>
</feature>
<dbReference type="GO" id="GO:0009734">
    <property type="term" value="P:auxin-activated signaling pathway"/>
    <property type="evidence" value="ECO:0007669"/>
    <property type="project" value="UniProtKB-UniRule"/>
</dbReference>
<evidence type="ECO:0000313" key="13">
    <source>
        <dbReference type="EMBL" id="CAA7396483.1"/>
    </source>
</evidence>
<dbReference type="SUPFAM" id="SSF54277">
    <property type="entry name" value="CAD &amp; PB1 domains"/>
    <property type="match status" value="1"/>
</dbReference>
<dbReference type="InterPro" id="IPR003311">
    <property type="entry name" value="AUX_IAA"/>
</dbReference>
<protein>
    <recommendedName>
        <fullName evidence="10">Auxin-responsive protein</fullName>
    </recommendedName>
</protein>
<keyword evidence="6 10" id="KW-0805">Transcription regulation</keyword>
<keyword evidence="8 10" id="KW-0539">Nucleus</keyword>
<dbReference type="Gene3D" id="3.10.20.90">
    <property type="entry name" value="Phosphatidylinositol 3-kinase Catalytic Subunit, Chain A, domain 1"/>
    <property type="match status" value="1"/>
</dbReference>
<feature type="compositionally biased region" description="Gly residues" evidence="11">
    <location>
        <begin position="43"/>
        <end position="56"/>
    </location>
</feature>
<dbReference type="Pfam" id="PF02309">
    <property type="entry name" value="AUX_IAA"/>
    <property type="match status" value="1"/>
</dbReference>
<dbReference type="PROSITE" id="PS51745">
    <property type="entry name" value="PB1"/>
    <property type="match status" value="1"/>
</dbReference>
<dbReference type="InterPro" id="IPR053793">
    <property type="entry name" value="PB1-like"/>
</dbReference>
<evidence type="ECO:0000256" key="6">
    <source>
        <dbReference type="ARBA" id="ARBA00023015"/>
    </source>
</evidence>
<comment type="function">
    <text evidence="1 10">Aux/IAA proteins are short-lived transcriptional factors that function as repressors of early auxin response genes at low auxin concentrations.</text>
</comment>
<evidence type="ECO:0000256" key="7">
    <source>
        <dbReference type="ARBA" id="ARBA00023163"/>
    </source>
</evidence>
<evidence type="ECO:0000313" key="14">
    <source>
        <dbReference type="Proteomes" id="UP000663760"/>
    </source>
</evidence>